<evidence type="ECO:0000256" key="1">
    <source>
        <dbReference type="ARBA" id="ARBA00002521"/>
    </source>
</evidence>
<dbReference type="EC" id="3.4.11.18" evidence="6 7"/>
<dbReference type="NCBIfam" id="TIGR00500">
    <property type="entry name" value="met_pdase_I"/>
    <property type="match status" value="1"/>
</dbReference>
<dbReference type="InterPro" id="IPR002467">
    <property type="entry name" value="Pept_M24A_MAP1"/>
</dbReference>
<gene>
    <name evidence="6 9" type="primary">map</name>
    <name evidence="9" type="ORF">EIC27_06690</name>
</gene>
<reference evidence="10" key="1">
    <citation type="submission" date="2018-11" db="EMBL/GenBank/DDBJ databases">
        <title>Phylogenetic, genomic, and biogeographic characterization of a novel and ubiquitous marine invertebrate-associated Rickettsiales parasite, Candidatus Marinoinvertebrata rohwerii, gen. nov., sp. nov.</title>
        <authorList>
            <person name="Klinges J.G."/>
            <person name="Rosales S.M."/>
            <person name="Mcminds R."/>
            <person name="Shaver E.C."/>
            <person name="Shantz A."/>
            <person name="Peters E.C."/>
            <person name="Burkepile D.E."/>
            <person name="Silliman B.R."/>
            <person name="Vega Thurber R.L."/>
        </authorList>
    </citation>
    <scope>NUCLEOTIDE SEQUENCE [LARGE SCALE GENOMIC DNA]</scope>
    <source>
        <strain evidence="10">a_cerv_44</strain>
    </source>
</reference>
<proteinExistence type="inferred from homology"/>
<comment type="catalytic activity">
    <reaction evidence="6 7">
        <text>Release of N-terminal amino acids, preferentially methionine, from peptides and arylamides.</text>
        <dbReference type="EC" id="3.4.11.18"/>
    </reaction>
</comment>
<name>A0A3R9ZIE3_9RICK</name>
<keyword evidence="3 6" id="KW-0645">Protease</keyword>
<dbReference type="GO" id="GO:0046872">
    <property type="term" value="F:metal ion binding"/>
    <property type="evidence" value="ECO:0007669"/>
    <property type="project" value="UniProtKB-UniRule"/>
</dbReference>
<keyword evidence="5 6" id="KW-0378">Hydrolase</keyword>
<feature type="binding site" evidence="6">
    <location>
        <position position="99"/>
    </location>
    <ligand>
        <name>a divalent metal cation</name>
        <dbReference type="ChEBI" id="CHEBI:60240"/>
        <label>1</label>
    </ligand>
</feature>
<feature type="binding site" evidence="6">
    <location>
        <position position="82"/>
    </location>
    <ligand>
        <name>substrate</name>
    </ligand>
</feature>
<comment type="function">
    <text evidence="1 6">Removes the N-terminal methionine from nascent proteins. The N-terminal methionine is often cleaved when the second residue in the primary sequence is small and uncharged (Met-Ala-, Cys, Gly, Pro, Ser, Thr, or Val). Requires deformylation of the N(alpha)-formylated initiator methionine before it can be hydrolyzed.</text>
</comment>
<dbReference type="PRINTS" id="PR00599">
    <property type="entry name" value="MAPEPTIDASE"/>
</dbReference>
<dbReference type="EMBL" id="RXFM01000131">
    <property type="protein sequence ID" value="RST61994.1"/>
    <property type="molecule type" value="Genomic_DNA"/>
</dbReference>
<comment type="subunit">
    <text evidence="6">Monomer.</text>
</comment>
<feature type="binding site" evidence="6">
    <location>
        <position position="207"/>
    </location>
    <ligand>
        <name>a divalent metal cation</name>
        <dbReference type="ChEBI" id="CHEBI:60240"/>
        <label>2</label>
        <note>catalytic</note>
    </ligand>
</feature>
<protein>
    <recommendedName>
        <fullName evidence="6 7">Methionine aminopeptidase</fullName>
        <shortName evidence="6">MAP</shortName>
        <shortName evidence="6">MetAP</shortName>
        <ecNumber evidence="6 7">3.4.11.18</ecNumber>
    </recommendedName>
    <alternativeName>
        <fullName evidence="6">Peptidase M</fullName>
    </alternativeName>
</protein>
<comment type="similarity">
    <text evidence="6">Belongs to the peptidase M24A family. Methionine aminopeptidase type 1 subfamily.</text>
</comment>
<feature type="binding site" evidence="6">
    <location>
        <position position="110"/>
    </location>
    <ligand>
        <name>a divalent metal cation</name>
        <dbReference type="ChEBI" id="CHEBI:60240"/>
        <label>1</label>
    </ligand>
</feature>
<evidence type="ECO:0000256" key="6">
    <source>
        <dbReference type="HAMAP-Rule" id="MF_01974"/>
    </source>
</evidence>
<dbReference type="GO" id="GO:0004239">
    <property type="term" value="F:initiator methionyl aminopeptidase activity"/>
    <property type="evidence" value="ECO:0007669"/>
    <property type="project" value="UniProtKB-UniRule"/>
</dbReference>
<dbReference type="GO" id="GO:0006508">
    <property type="term" value="P:proteolysis"/>
    <property type="evidence" value="ECO:0007669"/>
    <property type="project" value="UniProtKB-KW"/>
</dbReference>
<keyword evidence="2 6" id="KW-0031">Aminopeptidase</keyword>
<evidence type="ECO:0000256" key="3">
    <source>
        <dbReference type="ARBA" id="ARBA00022670"/>
    </source>
</evidence>
<dbReference type="SUPFAM" id="SSF55920">
    <property type="entry name" value="Creatinase/aminopeptidase"/>
    <property type="match status" value="1"/>
</dbReference>
<dbReference type="GO" id="GO:0070006">
    <property type="term" value="F:metalloaminopeptidase activity"/>
    <property type="evidence" value="ECO:0007669"/>
    <property type="project" value="UniProtKB-UniRule"/>
</dbReference>
<feature type="domain" description="Peptidase M24" evidence="8">
    <location>
        <begin position="18"/>
        <end position="245"/>
    </location>
</feature>
<keyword evidence="10" id="KW-1185">Reference proteome</keyword>
<feature type="binding site" evidence="6">
    <location>
        <position position="181"/>
    </location>
    <ligand>
        <name>substrate</name>
    </ligand>
</feature>
<feature type="binding site" evidence="6">
    <location>
        <position position="238"/>
    </location>
    <ligand>
        <name>a divalent metal cation</name>
        <dbReference type="ChEBI" id="CHEBI:60240"/>
        <label>2</label>
        <note>catalytic</note>
    </ligand>
</feature>
<dbReference type="InterPro" id="IPR000994">
    <property type="entry name" value="Pept_M24"/>
</dbReference>
<dbReference type="Pfam" id="PF00557">
    <property type="entry name" value="Peptidase_M24"/>
    <property type="match status" value="1"/>
</dbReference>
<organism evidence="9 10">
    <name type="scientific">Candidatus Aquarickettsia rohweri</name>
    <dbReference type="NCBI Taxonomy" id="2602574"/>
    <lineage>
        <taxon>Bacteria</taxon>
        <taxon>Pseudomonadati</taxon>
        <taxon>Pseudomonadota</taxon>
        <taxon>Alphaproteobacteria</taxon>
        <taxon>Rickettsiales</taxon>
        <taxon>Candidatus Midichloriaceae</taxon>
        <taxon>Candidatus Aquarickettsia</taxon>
    </lineage>
</organism>
<dbReference type="OrthoDB" id="9802055at2"/>
<evidence type="ECO:0000256" key="5">
    <source>
        <dbReference type="ARBA" id="ARBA00022801"/>
    </source>
</evidence>
<dbReference type="InterPro" id="IPR001714">
    <property type="entry name" value="Pept_M24_MAP"/>
</dbReference>
<keyword evidence="4 6" id="KW-0479">Metal-binding</keyword>
<dbReference type="PROSITE" id="PS00680">
    <property type="entry name" value="MAP_1"/>
    <property type="match status" value="1"/>
</dbReference>
<dbReference type="RefSeq" id="WP_126045274.1">
    <property type="nucleotide sequence ID" value="NZ_RXFM01000131.1"/>
</dbReference>
<sequence>MKNNPSIIIHNEEDFVSMRNAGKLAASILDFITEFVKPGITTDELNTLCHNKIIENNAIPAPLNYKGFPKSICTSVNHVVCHGIPSEKKLNEGDIVNIDVTVILDGWHGDTSRMYYVGKKIPIKAKRLVEVTYEAMMRAIEIVKPGVPLFEIGRVIEGYIKNFNYSSVREYCGHGIGRDFHTSPSVLHYYDKRNDIELKKGMFFTIEPMINTGIWKTKLLNDGWTVVTKDNSLSAQFEHTIGVTDSGHEIFTQSPKNLDNPPYS</sequence>
<dbReference type="CDD" id="cd01086">
    <property type="entry name" value="MetAP1"/>
    <property type="match status" value="1"/>
</dbReference>
<evidence type="ECO:0000313" key="10">
    <source>
        <dbReference type="Proteomes" id="UP000279470"/>
    </source>
</evidence>
<evidence type="ECO:0000259" key="8">
    <source>
        <dbReference type="Pfam" id="PF00557"/>
    </source>
</evidence>
<dbReference type="PANTHER" id="PTHR43330:SF11">
    <property type="entry name" value="PEPTIDASE M24 DOMAIN-CONTAINING PROTEIN"/>
    <property type="match status" value="1"/>
</dbReference>
<evidence type="ECO:0000256" key="4">
    <source>
        <dbReference type="ARBA" id="ARBA00022723"/>
    </source>
</evidence>
<evidence type="ECO:0000256" key="7">
    <source>
        <dbReference type="RuleBase" id="RU003653"/>
    </source>
</evidence>
<comment type="cofactor">
    <cofactor evidence="6">
        <name>Co(2+)</name>
        <dbReference type="ChEBI" id="CHEBI:48828"/>
    </cofactor>
    <cofactor evidence="6">
        <name>Zn(2+)</name>
        <dbReference type="ChEBI" id="CHEBI:29105"/>
    </cofactor>
    <cofactor evidence="6">
        <name>Mn(2+)</name>
        <dbReference type="ChEBI" id="CHEBI:29035"/>
    </cofactor>
    <cofactor evidence="6">
        <name>Fe(2+)</name>
        <dbReference type="ChEBI" id="CHEBI:29033"/>
    </cofactor>
    <text evidence="6">Binds 2 divalent metal cations per subunit. Has a high-affinity and a low affinity metal-binding site. The true nature of the physiological cofactor is under debate. The enzyme is active with cobalt, zinc, manganese or divalent iron ions. Most likely, methionine aminopeptidases function as mononuclear Fe(2+)-metalloproteases under physiological conditions, and the catalytically relevant metal-binding site has been assigned to the histidine-containing high-affinity site.</text>
</comment>
<dbReference type="HAMAP" id="MF_01974">
    <property type="entry name" value="MetAP_1"/>
    <property type="match status" value="1"/>
</dbReference>
<dbReference type="Gene3D" id="3.90.230.10">
    <property type="entry name" value="Creatinase/methionine aminopeptidase superfamily"/>
    <property type="match status" value="1"/>
</dbReference>
<dbReference type="AlphaFoldDB" id="A0A3R9ZIE3"/>
<dbReference type="InterPro" id="IPR036005">
    <property type="entry name" value="Creatinase/aminopeptidase-like"/>
</dbReference>
<dbReference type="Proteomes" id="UP000279470">
    <property type="component" value="Unassembled WGS sequence"/>
</dbReference>
<feature type="binding site" evidence="6">
    <location>
        <position position="238"/>
    </location>
    <ligand>
        <name>a divalent metal cation</name>
        <dbReference type="ChEBI" id="CHEBI:60240"/>
        <label>1</label>
    </ligand>
</feature>
<accession>A0A3R9ZIE3</accession>
<dbReference type="PANTHER" id="PTHR43330">
    <property type="entry name" value="METHIONINE AMINOPEPTIDASE"/>
    <property type="match status" value="1"/>
</dbReference>
<evidence type="ECO:0000313" key="9">
    <source>
        <dbReference type="EMBL" id="RST61994.1"/>
    </source>
</evidence>
<feature type="binding site" evidence="6">
    <location>
        <position position="174"/>
    </location>
    <ligand>
        <name>a divalent metal cation</name>
        <dbReference type="ChEBI" id="CHEBI:60240"/>
        <label>2</label>
        <note>catalytic</note>
    </ligand>
</feature>
<comment type="caution">
    <text evidence="9">The sequence shown here is derived from an EMBL/GenBank/DDBJ whole genome shotgun (WGS) entry which is preliminary data.</text>
</comment>
<feature type="binding site" evidence="6">
    <location>
        <position position="110"/>
    </location>
    <ligand>
        <name>a divalent metal cation</name>
        <dbReference type="ChEBI" id="CHEBI:60240"/>
        <label>2</label>
        <note>catalytic</note>
    </ligand>
</feature>
<evidence type="ECO:0000256" key="2">
    <source>
        <dbReference type="ARBA" id="ARBA00022438"/>
    </source>
</evidence>